<evidence type="ECO:0000256" key="7">
    <source>
        <dbReference type="RuleBase" id="RU369079"/>
    </source>
</evidence>
<keyword evidence="4 7" id="KW-0812">Transmembrane</keyword>
<dbReference type="GO" id="GO:0022857">
    <property type="term" value="F:transmembrane transporter activity"/>
    <property type="evidence" value="ECO:0007669"/>
    <property type="project" value="UniProtKB-UniRule"/>
</dbReference>
<protein>
    <recommendedName>
        <fullName evidence="7">TRAP transporter large permease protein</fullName>
    </recommendedName>
</protein>
<evidence type="ECO:0000256" key="1">
    <source>
        <dbReference type="ARBA" id="ARBA00004429"/>
    </source>
</evidence>
<dbReference type="STRING" id="441119.SAMN04488047_12428"/>
<feature type="transmembrane region" description="Helical" evidence="7">
    <location>
        <begin position="137"/>
        <end position="161"/>
    </location>
</feature>
<dbReference type="Pfam" id="PF06808">
    <property type="entry name" value="DctM"/>
    <property type="match status" value="1"/>
</dbReference>
<accession>A0A1I5UVF2</accession>
<dbReference type="InterPro" id="IPR010656">
    <property type="entry name" value="DctM"/>
</dbReference>
<organism evidence="9 10">
    <name type="scientific">Tranquillimonas alkanivorans</name>
    <dbReference type="NCBI Taxonomy" id="441119"/>
    <lineage>
        <taxon>Bacteria</taxon>
        <taxon>Pseudomonadati</taxon>
        <taxon>Pseudomonadota</taxon>
        <taxon>Alphaproteobacteria</taxon>
        <taxon>Rhodobacterales</taxon>
        <taxon>Roseobacteraceae</taxon>
        <taxon>Tranquillimonas</taxon>
    </lineage>
</organism>
<feature type="transmembrane region" description="Helical" evidence="7">
    <location>
        <begin position="216"/>
        <end position="238"/>
    </location>
</feature>
<feature type="transmembrane region" description="Helical" evidence="7">
    <location>
        <begin position="372"/>
        <end position="388"/>
    </location>
</feature>
<evidence type="ECO:0000256" key="6">
    <source>
        <dbReference type="ARBA" id="ARBA00023136"/>
    </source>
</evidence>
<keyword evidence="5 7" id="KW-1133">Transmembrane helix</keyword>
<dbReference type="EMBL" id="FOXA01000024">
    <property type="protein sequence ID" value="SFP99180.1"/>
    <property type="molecule type" value="Genomic_DNA"/>
</dbReference>
<evidence type="ECO:0000313" key="9">
    <source>
        <dbReference type="EMBL" id="SFP99180.1"/>
    </source>
</evidence>
<dbReference type="Proteomes" id="UP000199356">
    <property type="component" value="Unassembled WGS sequence"/>
</dbReference>
<feature type="transmembrane region" description="Helical" evidence="7">
    <location>
        <begin position="173"/>
        <end position="195"/>
    </location>
</feature>
<evidence type="ECO:0000259" key="8">
    <source>
        <dbReference type="Pfam" id="PF06808"/>
    </source>
</evidence>
<comment type="subcellular location">
    <subcellularLocation>
        <location evidence="1 7">Cell inner membrane</location>
        <topology evidence="1 7">Multi-pass membrane protein</topology>
    </subcellularLocation>
</comment>
<dbReference type="OrthoDB" id="9790209at2"/>
<feature type="domain" description="TRAP C4-dicarboxylate transport system permease DctM subunit" evidence="8">
    <location>
        <begin position="8"/>
        <end position="420"/>
    </location>
</feature>
<sequence>MDWPIGLALLLGLIFAGVPIAFALSGIGLIGVISIIGLDPALAMLGQIYFDSGRSYTLSVVPLFLLMGNFIVQSGIASELYDAANAWLRHRKGGLAMATIVACGGFSSVCGSSLATTATMGRISLPAMRRYGYSDRLAAASVAAGGTLGILIPPSVILVIYGILTQQDIGKLFLAGLVPGLIGVLFYIGAVRLSLAVHPENLETMEKLSLRDRLRATKGVAGALVLFVWVLGGIYLGVFTATEAAGMGAGGAILITALRRQLTWRNTLVTLFDTAKTTAVMFFILFGALYFLNYVNLSGLTSDLRDWIMALGVGRIPVILMIIVLFLVLGCLLESLSMILLTVPVLFPIVADLGFDLIWFGVFVVVATELSYITPPIGMNVFVMRIVAPDIPLQRVFAGVLPFVFVDILRLLLLIAVPALVLFVPNSM</sequence>
<keyword evidence="7" id="KW-0813">Transport</keyword>
<reference evidence="9 10" key="1">
    <citation type="submission" date="2016-10" db="EMBL/GenBank/DDBJ databases">
        <authorList>
            <person name="de Groot N.N."/>
        </authorList>
    </citation>
    <scope>NUCLEOTIDE SEQUENCE [LARGE SCALE GENOMIC DNA]</scope>
    <source>
        <strain evidence="9 10">DSM 19547</strain>
    </source>
</reference>
<evidence type="ECO:0000256" key="3">
    <source>
        <dbReference type="ARBA" id="ARBA00022519"/>
    </source>
</evidence>
<feature type="transmembrane region" description="Helical" evidence="7">
    <location>
        <begin position="274"/>
        <end position="295"/>
    </location>
</feature>
<dbReference type="PANTHER" id="PTHR33362">
    <property type="entry name" value="SIALIC ACID TRAP TRANSPORTER PERMEASE PROTEIN SIAT-RELATED"/>
    <property type="match status" value="1"/>
</dbReference>
<keyword evidence="2" id="KW-1003">Cell membrane</keyword>
<feature type="transmembrane region" description="Helical" evidence="7">
    <location>
        <begin position="307"/>
        <end position="333"/>
    </location>
</feature>
<dbReference type="RefSeq" id="WP_093424896.1">
    <property type="nucleotide sequence ID" value="NZ_FOXA01000024.1"/>
</dbReference>
<feature type="transmembrane region" description="Helical" evidence="7">
    <location>
        <begin position="6"/>
        <end position="36"/>
    </location>
</feature>
<feature type="transmembrane region" description="Helical" evidence="7">
    <location>
        <begin position="345"/>
        <end position="366"/>
    </location>
</feature>
<keyword evidence="6 7" id="KW-0472">Membrane</keyword>
<name>A0A1I5UVF2_9RHOB</name>
<feature type="transmembrane region" description="Helical" evidence="7">
    <location>
        <begin position="96"/>
        <end position="116"/>
    </location>
</feature>
<dbReference type="GO" id="GO:0005886">
    <property type="term" value="C:plasma membrane"/>
    <property type="evidence" value="ECO:0007669"/>
    <property type="project" value="UniProtKB-SubCell"/>
</dbReference>
<dbReference type="NCBIfam" id="TIGR00786">
    <property type="entry name" value="dctM"/>
    <property type="match status" value="1"/>
</dbReference>
<dbReference type="PANTHER" id="PTHR33362:SF5">
    <property type="entry name" value="C4-DICARBOXYLATE TRAP TRANSPORTER LARGE PERMEASE PROTEIN DCTM"/>
    <property type="match status" value="1"/>
</dbReference>
<gene>
    <name evidence="9" type="ORF">SAMN04488047_12428</name>
</gene>
<dbReference type="AlphaFoldDB" id="A0A1I5UVF2"/>
<keyword evidence="3 7" id="KW-0997">Cell inner membrane</keyword>
<evidence type="ECO:0000256" key="2">
    <source>
        <dbReference type="ARBA" id="ARBA00022475"/>
    </source>
</evidence>
<comment type="subunit">
    <text evidence="7">The complex comprises the extracytoplasmic solute receptor protein and the two transmembrane proteins.</text>
</comment>
<feature type="transmembrane region" description="Helical" evidence="7">
    <location>
        <begin position="400"/>
        <end position="424"/>
    </location>
</feature>
<dbReference type="InterPro" id="IPR004681">
    <property type="entry name" value="TRAP_DctM"/>
</dbReference>
<keyword evidence="10" id="KW-1185">Reference proteome</keyword>
<proteinExistence type="inferred from homology"/>
<comment type="similarity">
    <text evidence="7">Belongs to the TRAP transporter large permease family.</text>
</comment>
<comment type="function">
    <text evidence="7">Part of the tripartite ATP-independent periplasmic (TRAP) transport system.</text>
</comment>
<dbReference type="PIRSF" id="PIRSF006066">
    <property type="entry name" value="HI0050"/>
    <property type="match status" value="1"/>
</dbReference>
<feature type="transmembrane region" description="Helical" evidence="7">
    <location>
        <begin position="56"/>
        <end position="76"/>
    </location>
</feature>
<evidence type="ECO:0000256" key="4">
    <source>
        <dbReference type="ARBA" id="ARBA00022692"/>
    </source>
</evidence>
<evidence type="ECO:0000313" key="10">
    <source>
        <dbReference type="Proteomes" id="UP000199356"/>
    </source>
</evidence>
<evidence type="ECO:0000256" key="5">
    <source>
        <dbReference type="ARBA" id="ARBA00022989"/>
    </source>
</evidence>